<organism evidence="2 3">
    <name type="scientific">Saccharophagus degradans</name>
    <dbReference type="NCBI Taxonomy" id="86304"/>
    <lineage>
        <taxon>Bacteria</taxon>
        <taxon>Pseudomonadati</taxon>
        <taxon>Pseudomonadota</taxon>
        <taxon>Gammaproteobacteria</taxon>
        <taxon>Cellvibrionales</taxon>
        <taxon>Cellvibrionaceae</taxon>
        <taxon>Saccharophagus</taxon>
    </lineage>
</organism>
<accession>A0AAW7X3I3</accession>
<evidence type="ECO:0000313" key="2">
    <source>
        <dbReference type="EMBL" id="MDO6422208.1"/>
    </source>
</evidence>
<dbReference type="InterPro" id="IPR013078">
    <property type="entry name" value="His_Pase_superF_clade-1"/>
</dbReference>
<dbReference type="NCBIfam" id="TIGR03162">
    <property type="entry name" value="ribazole_cobC"/>
    <property type="match status" value="1"/>
</dbReference>
<dbReference type="EC" id="3.1.3.73" evidence="1"/>
<dbReference type="SMART" id="SM00855">
    <property type="entry name" value="PGAM"/>
    <property type="match status" value="1"/>
</dbReference>
<evidence type="ECO:0000313" key="3">
    <source>
        <dbReference type="Proteomes" id="UP001169760"/>
    </source>
</evidence>
<evidence type="ECO:0000256" key="1">
    <source>
        <dbReference type="NCBIfam" id="TIGR03162"/>
    </source>
</evidence>
<dbReference type="Pfam" id="PF00300">
    <property type="entry name" value="His_Phos_1"/>
    <property type="match status" value="1"/>
</dbReference>
<proteinExistence type="predicted"/>
<name>A0AAW7X3I3_9GAMM</name>
<dbReference type="EMBL" id="JAUOPB010000004">
    <property type="protein sequence ID" value="MDO6422208.1"/>
    <property type="molecule type" value="Genomic_DNA"/>
</dbReference>
<dbReference type="GO" id="GO:0009236">
    <property type="term" value="P:cobalamin biosynthetic process"/>
    <property type="evidence" value="ECO:0007669"/>
    <property type="project" value="UniProtKB-UniRule"/>
</dbReference>
<reference evidence="2" key="1">
    <citation type="submission" date="2023-07" db="EMBL/GenBank/DDBJ databases">
        <title>Genome content predicts the carbon catabolic preferences of heterotrophic bacteria.</title>
        <authorList>
            <person name="Gralka M."/>
        </authorList>
    </citation>
    <scope>NUCLEOTIDE SEQUENCE</scope>
    <source>
        <strain evidence="2">I3M17_2</strain>
    </source>
</reference>
<dbReference type="Proteomes" id="UP001169760">
    <property type="component" value="Unassembled WGS sequence"/>
</dbReference>
<comment type="caution">
    <text evidence="2">The sequence shown here is derived from an EMBL/GenBank/DDBJ whole genome shotgun (WGS) entry which is preliminary data.</text>
</comment>
<protein>
    <recommendedName>
        <fullName evidence="1">Alpha-ribazole phosphatase</fullName>
        <ecNumber evidence="1">3.1.3.73</ecNumber>
    </recommendedName>
</protein>
<dbReference type="InterPro" id="IPR017578">
    <property type="entry name" value="Ribazole_CobC"/>
</dbReference>
<gene>
    <name evidence="2" type="primary">cobC</name>
    <name evidence="2" type="ORF">Q4521_06965</name>
</gene>
<dbReference type="CDD" id="cd07067">
    <property type="entry name" value="HP_PGM_like"/>
    <property type="match status" value="1"/>
</dbReference>
<dbReference type="AlphaFoldDB" id="A0AAW7X3I3"/>
<dbReference type="RefSeq" id="WP_216062456.1">
    <property type="nucleotide sequence ID" value="NZ_CP123764.1"/>
</dbReference>
<dbReference type="GO" id="GO:0043755">
    <property type="term" value="F:alpha-ribazole phosphatase activity"/>
    <property type="evidence" value="ECO:0007669"/>
    <property type="project" value="UniProtKB-UniRule"/>
</dbReference>
<sequence>MLYFIRHTQIKLTEGTCYGRLDIPLAGSYFEERALVKARLARLLGDTPVEQIEFHTSPLGRCEALAQYLAVGEAISADDRLLEMNFGDWEGKPWVEIPVAEVDAWAKDTAHYVVPNGESYRDVESRCADFLLELASDKTHVIVTHAGVIKACIKLIKKQSLKQVLKMHIGFGEIISL</sequence>